<dbReference type="AlphaFoldDB" id="A0A409VCQ1"/>
<feature type="compositionally biased region" description="Low complexity" evidence="1">
    <location>
        <begin position="783"/>
        <end position="794"/>
    </location>
</feature>
<feature type="region of interest" description="Disordered" evidence="1">
    <location>
        <begin position="525"/>
        <end position="550"/>
    </location>
</feature>
<feature type="compositionally biased region" description="Pro residues" evidence="1">
    <location>
        <begin position="529"/>
        <end position="544"/>
    </location>
</feature>
<feature type="region of interest" description="Disordered" evidence="1">
    <location>
        <begin position="767"/>
        <end position="816"/>
    </location>
</feature>
<feature type="compositionally biased region" description="Polar residues" evidence="1">
    <location>
        <begin position="65"/>
        <end position="76"/>
    </location>
</feature>
<feature type="compositionally biased region" description="Polar residues" evidence="1">
    <location>
        <begin position="379"/>
        <end position="396"/>
    </location>
</feature>
<feature type="compositionally biased region" description="Low complexity" evidence="1">
    <location>
        <begin position="686"/>
        <end position="696"/>
    </location>
</feature>
<feature type="compositionally biased region" description="Basic and acidic residues" evidence="1">
    <location>
        <begin position="214"/>
        <end position="225"/>
    </location>
</feature>
<feature type="region of interest" description="Disordered" evidence="1">
    <location>
        <begin position="361"/>
        <end position="471"/>
    </location>
</feature>
<name>A0A409VCQ1_9AGAR</name>
<dbReference type="Proteomes" id="UP000284842">
    <property type="component" value="Unassembled WGS sequence"/>
</dbReference>
<feature type="compositionally biased region" description="Pro residues" evidence="1">
    <location>
        <begin position="834"/>
        <end position="847"/>
    </location>
</feature>
<feature type="region of interest" description="Disordered" evidence="1">
    <location>
        <begin position="934"/>
        <end position="955"/>
    </location>
</feature>
<dbReference type="InParanoid" id="A0A409VCQ1"/>
<feature type="region of interest" description="Disordered" evidence="1">
    <location>
        <begin position="575"/>
        <end position="731"/>
    </location>
</feature>
<dbReference type="OrthoDB" id="3262497at2759"/>
<feature type="compositionally biased region" description="Polar residues" evidence="1">
    <location>
        <begin position="91"/>
        <end position="112"/>
    </location>
</feature>
<feature type="region of interest" description="Disordered" evidence="1">
    <location>
        <begin position="831"/>
        <end position="859"/>
    </location>
</feature>
<gene>
    <name evidence="2" type="ORF">CVT24_006303</name>
</gene>
<organism evidence="2 3">
    <name type="scientific">Panaeolus cyanescens</name>
    <dbReference type="NCBI Taxonomy" id="181874"/>
    <lineage>
        <taxon>Eukaryota</taxon>
        <taxon>Fungi</taxon>
        <taxon>Dikarya</taxon>
        <taxon>Basidiomycota</taxon>
        <taxon>Agaricomycotina</taxon>
        <taxon>Agaricomycetes</taxon>
        <taxon>Agaricomycetidae</taxon>
        <taxon>Agaricales</taxon>
        <taxon>Agaricineae</taxon>
        <taxon>Galeropsidaceae</taxon>
        <taxon>Panaeolus</taxon>
    </lineage>
</organism>
<feature type="compositionally biased region" description="Low complexity" evidence="1">
    <location>
        <begin position="664"/>
        <end position="678"/>
    </location>
</feature>
<evidence type="ECO:0000313" key="3">
    <source>
        <dbReference type="Proteomes" id="UP000284842"/>
    </source>
</evidence>
<protein>
    <submittedName>
        <fullName evidence="2">Uncharacterized protein</fullName>
    </submittedName>
</protein>
<dbReference type="STRING" id="181874.A0A409VCQ1"/>
<feature type="region of interest" description="Disordered" evidence="1">
    <location>
        <begin position="1"/>
        <end position="225"/>
    </location>
</feature>
<feature type="compositionally biased region" description="Polar residues" evidence="1">
    <location>
        <begin position="941"/>
        <end position="950"/>
    </location>
</feature>
<keyword evidence="3" id="KW-1185">Reference proteome</keyword>
<evidence type="ECO:0000256" key="1">
    <source>
        <dbReference type="SAM" id="MobiDB-lite"/>
    </source>
</evidence>
<feature type="compositionally biased region" description="Low complexity" evidence="1">
    <location>
        <begin position="16"/>
        <end position="32"/>
    </location>
</feature>
<proteinExistence type="predicted"/>
<feature type="compositionally biased region" description="Pro residues" evidence="1">
    <location>
        <begin position="580"/>
        <end position="589"/>
    </location>
</feature>
<dbReference type="EMBL" id="NHTK01006136">
    <property type="protein sequence ID" value="PPQ62905.1"/>
    <property type="molecule type" value="Genomic_DNA"/>
</dbReference>
<evidence type="ECO:0000313" key="2">
    <source>
        <dbReference type="EMBL" id="PPQ62905.1"/>
    </source>
</evidence>
<accession>A0A409VCQ1</accession>
<comment type="caution">
    <text evidence="2">The sequence shown here is derived from an EMBL/GenBank/DDBJ whole genome shotgun (WGS) entry which is preliminary data.</text>
</comment>
<reference evidence="2 3" key="1">
    <citation type="journal article" date="2018" name="Evol. Lett.">
        <title>Horizontal gene cluster transfer increased hallucinogenic mushroom diversity.</title>
        <authorList>
            <person name="Reynolds H.T."/>
            <person name="Vijayakumar V."/>
            <person name="Gluck-Thaler E."/>
            <person name="Korotkin H.B."/>
            <person name="Matheny P.B."/>
            <person name="Slot J.C."/>
        </authorList>
    </citation>
    <scope>NUCLEOTIDE SEQUENCE [LARGE SCALE GENOMIC DNA]</scope>
    <source>
        <strain evidence="2 3">2629</strain>
    </source>
</reference>
<feature type="compositionally biased region" description="Polar residues" evidence="1">
    <location>
        <begin position="404"/>
        <end position="455"/>
    </location>
</feature>
<feature type="compositionally biased region" description="Pro residues" evidence="1">
    <location>
        <begin position="119"/>
        <end position="136"/>
    </location>
</feature>
<feature type="compositionally biased region" description="Polar residues" evidence="1">
    <location>
        <begin position="179"/>
        <end position="189"/>
    </location>
</feature>
<sequence length="963" mass="102309">MEDPWANAWGEPSKPPSTATNSNSWSSPSVSVIHGDREDDLATPSWSFEPDMAWKHEDSDELETSVWSNKDTNETPWNPLPSASHHDDISTKLSEATQALSEPGSRSTTPTGSVEIEEQPPPTIPPVDPPEPPPIVTPLARPLSISVTDDVDGFGTFETADESVGDPESATWSPEPPTVSLTSADSTSWGGAWADVPSSPRNHQHEEEGDDEWEAARRQKERLDRHVPPELLASILQQLESLADELWPSPEGGDTSDDARNFQSEQLGLDVAFQRLVPADLSLPLPTPFNKTFISRQLSEALKLTRHTPLTRRGPMAMYMLSKGSTTWEASIKAKPIVSQEDTAPVGWKIVDNTPEVPVTVDPKKKASGGLLSFFGRRGTTSSVEASTVSQRSASPISIKGASSPRQSTDNTRPGTPQGNHKRSSSISSNKPVASQPSAASSNPTEPTSYASAGITSPGLDEATSAPAPAPSAVSRFLGRFTSQSSRRNSKDSIALSADDLEFLSDVPTANDEDKGSELDALSMMIKSPPLPTQLPPPLPPPPKSNFEPSRINITHVTKPKTQQDDVFDLFGDFENMSPGPAPPVPPVKSIPFNLNQPSPVSPPPTTIDRTQKQPETTWPSFDYPAVPAARAPPPAKKPIVAIMSSSKTAQAPAVPLLPFPKQSQSTGLSNSSSRNIPFLPPPPSSSSRSHTPLPTQVATTSVIKEEDDDDFADFLSSPPPDPLAQTQAFGDFARLSGASTTKASTISTGGQDLFASFDDAFGVFTSGSPPAPIPPAKPVSLSSQPTSRSVTPSSSPPPVAGSSLTRKISRKADHSRTLSLLETAAARGNWLGPPSPLPEALNPPPASSSDYTFGMNRISGENNHNAIQPTVLPSNSMPTVFSSNGFGQNRLNETLLTPSALNVAPTRIVPPPSNSFLVPAAQVKQPEWISQAPLQPKPVSGNTPSTQAGGLSAQDLSFFEGL</sequence>